<proteinExistence type="predicted"/>
<reference evidence="1 2" key="1">
    <citation type="submission" date="2017-04" db="EMBL/GenBank/DDBJ databases">
        <title>Draft genome sequence of Zooshikella ganghwensis VG4 isolated from Red Sea sediments.</title>
        <authorList>
            <person name="Rehman Z."/>
            <person name="Alam I."/>
            <person name="Kamau A."/>
            <person name="Bajic V."/>
            <person name="Leiknes T."/>
        </authorList>
    </citation>
    <scope>NUCLEOTIDE SEQUENCE [LARGE SCALE GENOMIC DNA]</scope>
    <source>
        <strain evidence="1 2">VG4</strain>
    </source>
</reference>
<gene>
    <name evidence="1" type="ORF">B9G39_20200</name>
</gene>
<dbReference type="Proteomes" id="UP000257039">
    <property type="component" value="Unassembled WGS sequence"/>
</dbReference>
<accession>A0A4P9VT42</accession>
<evidence type="ECO:0000313" key="1">
    <source>
        <dbReference type="EMBL" id="RDH45584.1"/>
    </source>
</evidence>
<comment type="caution">
    <text evidence="1">The sequence shown here is derived from an EMBL/GenBank/DDBJ whole genome shotgun (WGS) entry which is preliminary data.</text>
</comment>
<evidence type="ECO:0000313" key="2">
    <source>
        <dbReference type="Proteomes" id="UP000257039"/>
    </source>
</evidence>
<dbReference type="RefSeq" id="WP_027708079.1">
    <property type="nucleotide sequence ID" value="NZ_JAEVHG010000010.1"/>
</dbReference>
<sequence>MDIRGITSQSVSVPSEVLSVLGEWCESVQQQRKQILVCDIPQAKVFMMQETYALLSRVLVDKEVASRDVESLKYIALDHCKGNPEQADAKTRQVMHWLNSRH</sequence>
<protein>
    <submittedName>
        <fullName evidence="1">Uncharacterized protein</fullName>
    </submittedName>
</protein>
<organism evidence="1 2">
    <name type="scientific">Zooshikella ganghwensis</name>
    <dbReference type="NCBI Taxonomy" id="202772"/>
    <lineage>
        <taxon>Bacteria</taxon>
        <taxon>Pseudomonadati</taxon>
        <taxon>Pseudomonadota</taxon>
        <taxon>Gammaproteobacteria</taxon>
        <taxon>Oceanospirillales</taxon>
        <taxon>Zooshikellaceae</taxon>
        <taxon>Zooshikella</taxon>
    </lineage>
</organism>
<dbReference type="EMBL" id="NDXW01000001">
    <property type="protein sequence ID" value="RDH45584.1"/>
    <property type="molecule type" value="Genomic_DNA"/>
</dbReference>
<dbReference type="AlphaFoldDB" id="A0A4P9VT42"/>
<keyword evidence="2" id="KW-1185">Reference proteome</keyword>
<name>A0A4P9VT42_9GAMM</name>